<gene>
    <name evidence="1" type="ORF">S12H4_54884</name>
</gene>
<organism evidence="1">
    <name type="scientific">marine sediment metagenome</name>
    <dbReference type="NCBI Taxonomy" id="412755"/>
    <lineage>
        <taxon>unclassified sequences</taxon>
        <taxon>metagenomes</taxon>
        <taxon>ecological metagenomes</taxon>
    </lineage>
</organism>
<proteinExistence type="predicted"/>
<accession>X1UKS2</accession>
<reference evidence="1" key="1">
    <citation type="journal article" date="2014" name="Front. Microbiol.">
        <title>High frequency of phylogenetically diverse reductive dehalogenase-homologous genes in deep subseafloor sedimentary metagenomes.</title>
        <authorList>
            <person name="Kawai M."/>
            <person name="Futagami T."/>
            <person name="Toyoda A."/>
            <person name="Takaki Y."/>
            <person name="Nishi S."/>
            <person name="Hori S."/>
            <person name="Arai W."/>
            <person name="Tsubouchi T."/>
            <person name="Morono Y."/>
            <person name="Uchiyama I."/>
            <person name="Ito T."/>
            <person name="Fujiyama A."/>
            <person name="Inagaki F."/>
            <person name="Takami H."/>
        </authorList>
    </citation>
    <scope>NUCLEOTIDE SEQUENCE</scope>
    <source>
        <strain evidence="1">Expedition CK06-06</strain>
    </source>
</reference>
<dbReference type="EMBL" id="BARW01035137">
    <property type="protein sequence ID" value="GAJ18058.1"/>
    <property type="molecule type" value="Genomic_DNA"/>
</dbReference>
<sequence length="66" mass="7384">LKGATSAVQMDQEIFVQLRNHPSEIRFGGNGWVCCDSNGDFWFNCSATGVDTLNAWMYIYGYVLGE</sequence>
<feature type="non-terminal residue" evidence="1">
    <location>
        <position position="1"/>
    </location>
</feature>
<name>X1UKS2_9ZZZZ</name>
<dbReference type="AlphaFoldDB" id="X1UKS2"/>
<evidence type="ECO:0000313" key="1">
    <source>
        <dbReference type="EMBL" id="GAJ18058.1"/>
    </source>
</evidence>
<protein>
    <submittedName>
        <fullName evidence="1">Uncharacterized protein</fullName>
    </submittedName>
</protein>
<comment type="caution">
    <text evidence="1">The sequence shown here is derived from an EMBL/GenBank/DDBJ whole genome shotgun (WGS) entry which is preliminary data.</text>
</comment>